<keyword evidence="3" id="KW-1185">Reference proteome</keyword>
<reference evidence="2" key="1">
    <citation type="submission" date="2021-09" db="EMBL/GenBank/DDBJ databases">
        <authorList>
            <consortium name="AG Swart"/>
            <person name="Singh M."/>
            <person name="Singh A."/>
            <person name="Seah K."/>
            <person name="Emmerich C."/>
        </authorList>
    </citation>
    <scope>NUCLEOTIDE SEQUENCE</scope>
    <source>
        <strain evidence="2">ATCC30299</strain>
    </source>
</reference>
<evidence type="ECO:0000313" key="3">
    <source>
        <dbReference type="Proteomes" id="UP001162131"/>
    </source>
</evidence>
<feature type="transmembrane region" description="Helical" evidence="1">
    <location>
        <begin position="159"/>
        <end position="178"/>
    </location>
</feature>
<dbReference type="GO" id="GO:0016020">
    <property type="term" value="C:membrane"/>
    <property type="evidence" value="ECO:0007669"/>
    <property type="project" value="TreeGrafter"/>
</dbReference>
<dbReference type="AlphaFoldDB" id="A0AAU9IAI3"/>
<feature type="transmembrane region" description="Helical" evidence="1">
    <location>
        <begin position="381"/>
        <end position="397"/>
    </location>
</feature>
<feature type="transmembrane region" description="Helical" evidence="1">
    <location>
        <begin position="276"/>
        <end position="300"/>
    </location>
</feature>
<keyword evidence="1" id="KW-0472">Membrane</keyword>
<feature type="transmembrane region" description="Helical" evidence="1">
    <location>
        <begin position="36"/>
        <end position="57"/>
    </location>
</feature>
<comment type="caution">
    <text evidence="2">The sequence shown here is derived from an EMBL/GenBank/DDBJ whole genome shotgun (WGS) entry which is preliminary data.</text>
</comment>
<gene>
    <name evidence="2" type="ORF">BSTOLATCC_MIC5575</name>
</gene>
<feature type="transmembrane region" description="Helical" evidence="1">
    <location>
        <begin position="201"/>
        <end position="219"/>
    </location>
</feature>
<organism evidence="2 3">
    <name type="scientific">Blepharisma stoltei</name>
    <dbReference type="NCBI Taxonomy" id="1481888"/>
    <lineage>
        <taxon>Eukaryota</taxon>
        <taxon>Sar</taxon>
        <taxon>Alveolata</taxon>
        <taxon>Ciliophora</taxon>
        <taxon>Postciliodesmatophora</taxon>
        <taxon>Heterotrichea</taxon>
        <taxon>Heterotrichida</taxon>
        <taxon>Blepharismidae</taxon>
        <taxon>Blepharisma</taxon>
    </lineage>
</organism>
<keyword evidence="1" id="KW-0812">Transmembrane</keyword>
<feature type="transmembrane region" description="Helical" evidence="1">
    <location>
        <begin position="89"/>
        <end position="108"/>
    </location>
</feature>
<feature type="transmembrane region" description="Helical" evidence="1">
    <location>
        <begin position="351"/>
        <end position="369"/>
    </location>
</feature>
<feature type="transmembrane region" description="Helical" evidence="1">
    <location>
        <begin position="231"/>
        <end position="256"/>
    </location>
</feature>
<protein>
    <recommendedName>
        <fullName evidence="4">Amino acid transporter transmembrane domain-containing protein</fullName>
    </recommendedName>
</protein>
<evidence type="ECO:0000256" key="1">
    <source>
        <dbReference type="SAM" id="Phobius"/>
    </source>
</evidence>
<evidence type="ECO:0000313" key="2">
    <source>
        <dbReference type="EMBL" id="CAG9312333.1"/>
    </source>
</evidence>
<accession>A0AAU9IAI3</accession>
<feature type="transmembrane region" description="Helical" evidence="1">
    <location>
        <begin position="326"/>
        <end position="345"/>
    </location>
</feature>
<evidence type="ECO:0008006" key="4">
    <source>
        <dbReference type="Google" id="ProtNLM"/>
    </source>
</evidence>
<dbReference type="Proteomes" id="UP001162131">
    <property type="component" value="Unassembled WGS sequence"/>
</dbReference>
<name>A0AAU9IAI3_9CILI</name>
<keyword evidence="1" id="KW-1133">Transmembrane helix</keyword>
<feature type="transmembrane region" description="Helical" evidence="1">
    <location>
        <begin position="128"/>
        <end position="147"/>
    </location>
</feature>
<dbReference type="PANTHER" id="PTHR22950">
    <property type="entry name" value="AMINO ACID TRANSPORTER"/>
    <property type="match status" value="1"/>
</dbReference>
<dbReference type="EMBL" id="CAJZBQ010000005">
    <property type="protein sequence ID" value="CAG9312333.1"/>
    <property type="molecule type" value="Genomic_DNA"/>
</dbReference>
<sequence length="398" mass="45121">MNRESKRFWPTFFVFYAFTIGGGILVLPSSVSKVGIIPSLVTYFLVAGTFYIIYFSFISACEDTGNLNYGGCVNFYYGNKAAKFALINMLLYSMILICNHQVKIISLIRFDLTQVGILKTKNYGNDDIFLLDRFIILIIISIPLLLFGKLKMLFSLKYLPIFSIILWNYLLLVTLLYINEGKINPKVVWWSEWNDVGQLEIVWNSVDAFAATICLPMIYRESNSPRIIRKSAVLVLITALILFSVTSILGSIFHIGKMGNLSLIYFSISNENISESFSPTMAIGVAGIAISLIFLTLLLLHVAKLCWVQIIHGIHFDDEKVNHDKISYWLVGFALLLCIMCSNILDQIKFLLQLSNLIICLIFPLLIYLKMDDPGAHKSIFGIWIGFLSIIEIIGLFY</sequence>
<proteinExistence type="predicted"/>
<feature type="transmembrane region" description="Helical" evidence="1">
    <location>
        <begin position="12"/>
        <end position="30"/>
    </location>
</feature>
<dbReference type="GO" id="GO:0015179">
    <property type="term" value="F:L-amino acid transmembrane transporter activity"/>
    <property type="evidence" value="ECO:0007669"/>
    <property type="project" value="TreeGrafter"/>
</dbReference>